<dbReference type="InterPro" id="IPR001138">
    <property type="entry name" value="Zn2Cys6_DnaBD"/>
</dbReference>
<dbReference type="PANTHER" id="PTHR47654">
    <property type="entry name" value="ZN(II)2CYS6 TRANSCRIPTION FACTOR (EUROFUNG)-RELATED"/>
    <property type="match status" value="1"/>
</dbReference>
<dbReference type="PANTHER" id="PTHR47654:SF5">
    <property type="entry name" value="TRANSCRIPTION FACTOR DOMAIN-CONTAINING PROTEIN"/>
    <property type="match status" value="1"/>
</dbReference>
<dbReference type="InterPro" id="IPR007219">
    <property type="entry name" value="XnlR_reg_dom"/>
</dbReference>
<dbReference type="InterPro" id="IPR036864">
    <property type="entry name" value="Zn2-C6_fun-type_DNA-bd_sf"/>
</dbReference>
<reference evidence="5 6" key="1">
    <citation type="submission" date="2024-09" db="EMBL/GenBank/DDBJ databases">
        <title>T2T genomes of carrot and Alternaria dauci and their utility for understanding host-pathogen interaction during carrot leaf blight disease.</title>
        <authorList>
            <person name="Liu W."/>
            <person name="Xu S."/>
            <person name="Ou C."/>
            <person name="Liu X."/>
            <person name="Zhuang F."/>
            <person name="Deng X.W."/>
        </authorList>
    </citation>
    <scope>NUCLEOTIDE SEQUENCE [LARGE SCALE GENOMIC DNA]</scope>
    <source>
        <strain evidence="5 6">A2016</strain>
    </source>
</reference>
<dbReference type="GeneID" id="96082415"/>
<proteinExistence type="predicted"/>
<dbReference type="RefSeq" id="XP_069312335.1">
    <property type="nucleotide sequence ID" value="XM_069447458.1"/>
</dbReference>
<dbReference type="Pfam" id="PF00172">
    <property type="entry name" value="Zn_clus"/>
    <property type="match status" value="1"/>
</dbReference>
<sequence>MVLAPLQHSSKVAIPRLPARRVPPPTTSKSRQRDRIQRACRNCHNRKIKCSGGLPRCNYCEKTDKTCLYERTRKDRLANAKDRNQALVSVLKDLSLRVNDHDRRRIEDVLQDSDDEAASPVSISSSSRASAAYQYQKHSGMHPFAPSSSHGSIAAEASPMSEDSPLPRLDGIVLEESGDEQGGDQLNVVEAGFLGQISEVQWLQNLRSRTQAFDAVLVGPGESAALLSEPPSPMFGAPLVSDSATPRQQMSPTNYYLDHEDIKLVDCGNPFELPQEHTAALLFQCYAQTVQSSFPILPVTIEHQLHQYYTLMRNGQAIHCPQKWFALVNLVFAIGTKFSHLIQADWRADELDHILYSSRAFHLLSMNDTIVVLSTPDLLTTQAAGLFAIYYMTVGHVNRAWVMAGTAIRLAFSLGLHVQTDDESVSPAQRHSMICTWWSLHSLDSLLSSIMGRPSIMPNDEITTPLPDTCSPGRSQSAGIVSFDFLNAETHLNLLTQRIISRLYTQRKSAPSWDHLRQITVSLVGDLDKWAVSYIPQLHSQEWKLAHKQQREVFLLKLQYHRMKILSTYPSLRRIERCFEAGTDDFNSLDESVAETCVRAAQNVASLLSAESQITNVYKKGPWWTIVHNIMQALAVLMIAISCPDHFRDSLPASYRSVRQLVSSLRSMRNTNALAVRAYQIVYSIVKTSKPFVWAEVADAFPDEDITVLLQPAASKTDRKYLPWSDNDQPIETLFSYRMDGFGGYQFQML</sequence>
<protein>
    <recommendedName>
        <fullName evidence="4">Zn(2)-C6 fungal-type domain-containing protein</fullName>
    </recommendedName>
</protein>
<dbReference type="PROSITE" id="PS50048">
    <property type="entry name" value="ZN2_CY6_FUNGAL_2"/>
    <property type="match status" value="1"/>
</dbReference>
<dbReference type="SMART" id="SM00906">
    <property type="entry name" value="Fungal_trans"/>
    <property type="match status" value="1"/>
</dbReference>
<evidence type="ECO:0000256" key="1">
    <source>
        <dbReference type="ARBA" id="ARBA00022723"/>
    </source>
</evidence>
<organism evidence="5 6">
    <name type="scientific">Alternaria dauci</name>
    <dbReference type="NCBI Taxonomy" id="48095"/>
    <lineage>
        <taxon>Eukaryota</taxon>
        <taxon>Fungi</taxon>
        <taxon>Dikarya</taxon>
        <taxon>Ascomycota</taxon>
        <taxon>Pezizomycotina</taxon>
        <taxon>Dothideomycetes</taxon>
        <taxon>Pleosporomycetidae</taxon>
        <taxon>Pleosporales</taxon>
        <taxon>Pleosporineae</taxon>
        <taxon>Pleosporaceae</taxon>
        <taxon>Alternaria</taxon>
        <taxon>Alternaria sect. Porri</taxon>
    </lineage>
</organism>
<dbReference type="Pfam" id="PF04082">
    <property type="entry name" value="Fungal_trans"/>
    <property type="match status" value="1"/>
</dbReference>
<keyword evidence="6" id="KW-1185">Reference proteome</keyword>
<feature type="region of interest" description="Disordered" evidence="3">
    <location>
        <begin position="1"/>
        <end position="33"/>
    </location>
</feature>
<dbReference type="PROSITE" id="PS00463">
    <property type="entry name" value="ZN2_CY6_FUNGAL_1"/>
    <property type="match status" value="1"/>
</dbReference>
<evidence type="ECO:0000256" key="2">
    <source>
        <dbReference type="ARBA" id="ARBA00023242"/>
    </source>
</evidence>
<keyword evidence="2" id="KW-0539">Nucleus</keyword>
<feature type="region of interest" description="Disordered" evidence="3">
    <location>
        <begin position="108"/>
        <end position="165"/>
    </location>
</feature>
<dbReference type="Gene3D" id="4.10.240.10">
    <property type="entry name" value="Zn(2)-C6 fungal-type DNA-binding domain"/>
    <property type="match status" value="1"/>
</dbReference>
<dbReference type="CDD" id="cd12148">
    <property type="entry name" value="fungal_TF_MHR"/>
    <property type="match status" value="1"/>
</dbReference>
<evidence type="ECO:0000313" key="6">
    <source>
        <dbReference type="Proteomes" id="UP001578633"/>
    </source>
</evidence>
<feature type="domain" description="Zn(2)-C6 fungal-type" evidence="4">
    <location>
        <begin position="39"/>
        <end position="69"/>
    </location>
</feature>
<dbReference type="SUPFAM" id="SSF57701">
    <property type="entry name" value="Zn2/Cys6 DNA-binding domain"/>
    <property type="match status" value="1"/>
</dbReference>
<dbReference type="Proteomes" id="UP001578633">
    <property type="component" value="Chromosome 1"/>
</dbReference>
<accession>A0ABR3UZ64</accession>
<comment type="caution">
    <text evidence="5">The sequence shown here is derived from an EMBL/GenBank/DDBJ whole genome shotgun (WGS) entry which is preliminary data.</text>
</comment>
<dbReference type="CDD" id="cd00067">
    <property type="entry name" value="GAL4"/>
    <property type="match status" value="1"/>
</dbReference>
<dbReference type="InterPro" id="IPR053230">
    <property type="entry name" value="Trans_reg_galc"/>
</dbReference>
<evidence type="ECO:0000256" key="3">
    <source>
        <dbReference type="SAM" id="MobiDB-lite"/>
    </source>
</evidence>
<keyword evidence="1" id="KW-0479">Metal-binding</keyword>
<name>A0ABR3UZ64_9PLEO</name>
<feature type="compositionally biased region" description="Low complexity" evidence="3">
    <location>
        <begin position="118"/>
        <end position="132"/>
    </location>
</feature>
<evidence type="ECO:0000259" key="4">
    <source>
        <dbReference type="PROSITE" id="PS50048"/>
    </source>
</evidence>
<dbReference type="EMBL" id="JBHGVX010000001">
    <property type="protein sequence ID" value="KAL1801751.1"/>
    <property type="molecule type" value="Genomic_DNA"/>
</dbReference>
<dbReference type="SMART" id="SM00066">
    <property type="entry name" value="GAL4"/>
    <property type="match status" value="1"/>
</dbReference>
<gene>
    <name evidence="5" type="ORF">ACET3X_002093</name>
</gene>
<evidence type="ECO:0000313" key="5">
    <source>
        <dbReference type="EMBL" id="KAL1801751.1"/>
    </source>
</evidence>